<reference evidence="1 2" key="1">
    <citation type="journal article" date="2023" name="Plants (Basel)">
        <title>Bridging the Gap: Combining Genomics and Transcriptomics Approaches to Understand Stylosanthes scabra, an Orphan Legume from the Brazilian Caatinga.</title>
        <authorList>
            <person name="Ferreira-Neto J.R.C."/>
            <person name="da Silva M.D."/>
            <person name="Binneck E."/>
            <person name="de Melo N.F."/>
            <person name="da Silva R.H."/>
            <person name="de Melo A.L.T.M."/>
            <person name="Pandolfi V."/>
            <person name="Bustamante F.O."/>
            <person name="Brasileiro-Vidal A.C."/>
            <person name="Benko-Iseppon A.M."/>
        </authorList>
    </citation>
    <scope>NUCLEOTIDE SEQUENCE [LARGE SCALE GENOMIC DNA]</scope>
    <source>
        <tissue evidence="1">Leaves</tissue>
    </source>
</reference>
<dbReference type="Proteomes" id="UP001341840">
    <property type="component" value="Unassembled WGS sequence"/>
</dbReference>
<dbReference type="EMBL" id="JASCZI010218963">
    <property type="protein sequence ID" value="MED6203071.1"/>
    <property type="molecule type" value="Genomic_DNA"/>
</dbReference>
<feature type="non-terminal residue" evidence="1">
    <location>
        <position position="1"/>
    </location>
</feature>
<organism evidence="1 2">
    <name type="scientific">Stylosanthes scabra</name>
    <dbReference type="NCBI Taxonomy" id="79078"/>
    <lineage>
        <taxon>Eukaryota</taxon>
        <taxon>Viridiplantae</taxon>
        <taxon>Streptophyta</taxon>
        <taxon>Embryophyta</taxon>
        <taxon>Tracheophyta</taxon>
        <taxon>Spermatophyta</taxon>
        <taxon>Magnoliopsida</taxon>
        <taxon>eudicotyledons</taxon>
        <taxon>Gunneridae</taxon>
        <taxon>Pentapetalae</taxon>
        <taxon>rosids</taxon>
        <taxon>fabids</taxon>
        <taxon>Fabales</taxon>
        <taxon>Fabaceae</taxon>
        <taxon>Papilionoideae</taxon>
        <taxon>50 kb inversion clade</taxon>
        <taxon>dalbergioids sensu lato</taxon>
        <taxon>Dalbergieae</taxon>
        <taxon>Pterocarpus clade</taxon>
        <taxon>Stylosanthes</taxon>
    </lineage>
</organism>
<sequence length="69" mass="7685">EESTLELSELILNTPTHKRGLVWLPTPMRGTSHAYAWPEVTPSTHGVTTHAYAWLGVTPSTHMRGTFVK</sequence>
<comment type="caution">
    <text evidence="1">The sequence shown here is derived from an EMBL/GenBank/DDBJ whole genome shotgun (WGS) entry which is preliminary data.</text>
</comment>
<keyword evidence="2" id="KW-1185">Reference proteome</keyword>
<name>A0ABU6XZI0_9FABA</name>
<evidence type="ECO:0000313" key="2">
    <source>
        <dbReference type="Proteomes" id="UP001341840"/>
    </source>
</evidence>
<protein>
    <submittedName>
        <fullName evidence="1">Uncharacterized protein</fullName>
    </submittedName>
</protein>
<gene>
    <name evidence="1" type="ORF">PIB30_111926</name>
</gene>
<proteinExistence type="predicted"/>
<accession>A0ABU6XZI0</accession>
<evidence type="ECO:0000313" key="1">
    <source>
        <dbReference type="EMBL" id="MED6203071.1"/>
    </source>
</evidence>